<feature type="region of interest" description="Disordered" evidence="3">
    <location>
        <begin position="1"/>
        <end position="21"/>
    </location>
</feature>
<feature type="transmembrane region" description="Helical" evidence="4">
    <location>
        <begin position="169"/>
        <end position="187"/>
    </location>
</feature>
<dbReference type="PANTHER" id="PTHR11256:SF42">
    <property type="entry name" value="APOPTOSIS REGULATOR BAX"/>
    <property type="match status" value="1"/>
</dbReference>
<keyword evidence="4" id="KW-0812">Transmembrane</keyword>
<sequence length="192" mass="21370">MDGAREQPRGGGPTSSAQIMEGGSSLPLNFIRDQLGLMAKYIAELAREWRSPDNSSKELVDVLKRIARDLDNDKELQRMMATDRVLTAPVFFHVATQIFSDGITWGRVTALFYFASRLVFKALSEKVPELIKTVVGWTLDFLQERLLGWVHAQSGWAAHLLQYSGTVKWLVVAAAIAGTGALVFFRFRAILA</sequence>
<dbReference type="AlphaFoldDB" id="A0A8J6AGS1"/>
<evidence type="ECO:0000256" key="4">
    <source>
        <dbReference type="SAM" id="Phobius"/>
    </source>
</evidence>
<keyword evidence="7" id="KW-1185">Reference proteome</keyword>
<dbReference type="Gene3D" id="1.10.437.10">
    <property type="entry name" value="Blc2-like"/>
    <property type="match status" value="1"/>
</dbReference>
<evidence type="ECO:0000256" key="3">
    <source>
        <dbReference type="SAM" id="MobiDB-lite"/>
    </source>
</evidence>
<dbReference type="GO" id="GO:0008053">
    <property type="term" value="P:mitochondrial fusion"/>
    <property type="evidence" value="ECO:0007669"/>
    <property type="project" value="TreeGrafter"/>
</dbReference>
<dbReference type="Pfam" id="PF00452">
    <property type="entry name" value="Bcl-2"/>
    <property type="match status" value="1"/>
</dbReference>
<dbReference type="GO" id="GO:0001836">
    <property type="term" value="P:release of cytochrome c from mitochondria"/>
    <property type="evidence" value="ECO:0007669"/>
    <property type="project" value="TreeGrafter"/>
</dbReference>
<dbReference type="PRINTS" id="PR01862">
    <property type="entry name" value="BCL2FAMILY"/>
</dbReference>
<dbReference type="GO" id="GO:0015267">
    <property type="term" value="F:channel activity"/>
    <property type="evidence" value="ECO:0007669"/>
    <property type="project" value="TreeGrafter"/>
</dbReference>
<reference evidence="6" key="1">
    <citation type="journal article" date="2021" name="Evol. Appl.">
        <title>The genome of the Pyrenean desman and the effects of bottlenecks and inbreeding on the genomic landscape of an endangered species.</title>
        <authorList>
            <person name="Escoda L."/>
            <person name="Castresana J."/>
        </authorList>
    </citation>
    <scope>NUCLEOTIDE SEQUENCE</scope>
    <source>
        <strain evidence="6">IBE-C5619</strain>
    </source>
</reference>
<dbReference type="OrthoDB" id="6020735at2759"/>
<dbReference type="Proteomes" id="UP000700334">
    <property type="component" value="Unassembled WGS sequence"/>
</dbReference>
<name>A0A8J6AGS1_GALPY</name>
<keyword evidence="4" id="KW-0472">Membrane</keyword>
<dbReference type="InterPro" id="IPR002475">
    <property type="entry name" value="Bcl2-like"/>
</dbReference>
<evidence type="ECO:0000256" key="1">
    <source>
        <dbReference type="ARBA" id="ARBA00009458"/>
    </source>
</evidence>
<dbReference type="InterPro" id="IPR026298">
    <property type="entry name" value="Bcl-2_fam"/>
</dbReference>
<evidence type="ECO:0000256" key="2">
    <source>
        <dbReference type="ARBA" id="ARBA00022703"/>
    </source>
</evidence>
<evidence type="ECO:0000313" key="6">
    <source>
        <dbReference type="EMBL" id="KAG8521414.1"/>
    </source>
</evidence>
<dbReference type="InterPro" id="IPR046371">
    <property type="entry name" value="Bcl-2_BH1-3"/>
</dbReference>
<dbReference type="GO" id="GO:0042981">
    <property type="term" value="P:regulation of apoptotic process"/>
    <property type="evidence" value="ECO:0007669"/>
    <property type="project" value="InterPro"/>
</dbReference>
<evidence type="ECO:0000259" key="5">
    <source>
        <dbReference type="SMART" id="SM00337"/>
    </source>
</evidence>
<dbReference type="EMBL" id="JAGFMF010011469">
    <property type="protein sequence ID" value="KAG8521414.1"/>
    <property type="molecule type" value="Genomic_DNA"/>
</dbReference>
<gene>
    <name evidence="6" type="ORF">J0S82_017948</name>
</gene>
<dbReference type="GO" id="GO:0097192">
    <property type="term" value="P:extrinsic apoptotic signaling pathway in absence of ligand"/>
    <property type="evidence" value="ECO:0007669"/>
    <property type="project" value="TreeGrafter"/>
</dbReference>
<dbReference type="GO" id="GO:0008630">
    <property type="term" value="P:intrinsic apoptotic signaling pathway in response to DNA damage"/>
    <property type="evidence" value="ECO:0007669"/>
    <property type="project" value="TreeGrafter"/>
</dbReference>
<organism evidence="6 7">
    <name type="scientific">Galemys pyrenaicus</name>
    <name type="common">Iberian desman</name>
    <name type="synonym">Pyrenean desman</name>
    <dbReference type="NCBI Taxonomy" id="202257"/>
    <lineage>
        <taxon>Eukaryota</taxon>
        <taxon>Metazoa</taxon>
        <taxon>Chordata</taxon>
        <taxon>Craniata</taxon>
        <taxon>Vertebrata</taxon>
        <taxon>Euteleostomi</taxon>
        <taxon>Mammalia</taxon>
        <taxon>Eutheria</taxon>
        <taxon>Laurasiatheria</taxon>
        <taxon>Eulipotyphla</taxon>
        <taxon>Talpidae</taxon>
        <taxon>Galemys</taxon>
    </lineage>
</organism>
<evidence type="ECO:0000313" key="7">
    <source>
        <dbReference type="Proteomes" id="UP000700334"/>
    </source>
</evidence>
<dbReference type="GO" id="GO:0051400">
    <property type="term" value="F:BH domain binding"/>
    <property type="evidence" value="ECO:0007669"/>
    <property type="project" value="TreeGrafter"/>
</dbReference>
<dbReference type="GO" id="GO:0005741">
    <property type="term" value="C:mitochondrial outer membrane"/>
    <property type="evidence" value="ECO:0007669"/>
    <property type="project" value="TreeGrafter"/>
</dbReference>
<proteinExistence type="inferred from homology"/>
<keyword evidence="4" id="KW-1133">Transmembrane helix</keyword>
<dbReference type="PANTHER" id="PTHR11256">
    <property type="entry name" value="BCL-2 RELATED"/>
    <property type="match status" value="1"/>
</dbReference>
<keyword evidence="2" id="KW-0053">Apoptosis</keyword>
<dbReference type="CDD" id="cd06845">
    <property type="entry name" value="Bcl-2_like"/>
    <property type="match status" value="1"/>
</dbReference>
<dbReference type="InterPro" id="IPR036834">
    <property type="entry name" value="Bcl-2-like_sf"/>
</dbReference>
<feature type="domain" description="Bcl-2 Bcl-2 homology region 1-3" evidence="5">
    <location>
        <begin position="63"/>
        <end position="156"/>
    </location>
</feature>
<dbReference type="SUPFAM" id="SSF56854">
    <property type="entry name" value="Bcl-2 inhibitors of programmed cell death"/>
    <property type="match status" value="1"/>
</dbReference>
<comment type="similarity">
    <text evidence="1">Belongs to the Bcl-2 family.</text>
</comment>
<dbReference type="PROSITE" id="PS50062">
    <property type="entry name" value="BCL2_FAMILY"/>
    <property type="match status" value="1"/>
</dbReference>
<accession>A0A8J6AGS1</accession>
<comment type="caution">
    <text evidence="6">The sequence shown here is derived from an EMBL/GenBank/DDBJ whole genome shotgun (WGS) entry which is preliminary data.</text>
</comment>
<dbReference type="SMART" id="SM00337">
    <property type="entry name" value="BCL"/>
    <property type="match status" value="1"/>
</dbReference>
<protein>
    <submittedName>
        <fullName evidence="6">Apoptosis regulator BAX</fullName>
    </submittedName>
</protein>